<evidence type="ECO:0000256" key="1">
    <source>
        <dbReference type="SAM" id="MobiDB-lite"/>
    </source>
</evidence>
<feature type="compositionally biased region" description="Basic and acidic residues" evidence="1">
    <location>
        <begin position="372"/>
        <end position="387"/>
    </location>
</feature>
<evidence type="ECO:0000313" key="3">
    <source>
        <dbReference type="Proteomes" id="UP001218188"/>
    </source>
</evidence>
<sequence>MVNFLRWSETIERELNKASRRRSQRARITTTRIQPKGNATSRWFGNLKRILPRSQDDGKAHPKHSSAANAVPLEFHYRVDRKMSTRPVRTGTGSRQQPAPGTHLVLATHAYHLVAVQAGLNDYRSQLPGQAGRQKILQQALSSVWQLCFEAPRLKRPASGPAEMVGESQNPTRWMEMRRQPVTVTFLPLAIVALPVRNGIVYSFRLYSASARISSPFLAATHEPQKSSSAGQAARFRVASYLTAASLTETGRQTRFASKSKRSRRPLALFPQLFRVVTCAYLSPACVVIPIRRARKSPDAGSVIFAIATLACLPTREGTQTQTPSLPALVLESQTVIYTSEKGPGVRAQRRPYSSSAVPGEGRLQSILTQRKKSDIGTRLDAREGEP</sequence>
<accession>A0AAD6X172</accession>
<comment type="caution">
    <text evidence="2">The sequence shown here is derived from an EMBL/GenBank/DDBJ whole genome shotgun (WGS) entry which is preliminary data.</text>
</comment>
<dbReference type="Proteomes" id="UP001218188">
    <property type="component" value="Unassembled WGS sequence"/>
</dbReference>
<dbReference type="AlphaFoldDB" id="A0AAD6X172"/>
<name>A0AAD6X172_9AGAR</name>
<organism evidence="2 3">
    <name type="scientific">Mycena alexandri</name>
    <dbReference type="NCBI Taxonomy" id="1745969"/>
    <lineage>
        <taxon>Eukaryota</taxon>
        <taxon>Fungi</taxon>
        <taxon>Dikarya</taxon>
        <taxon>Basidiomycota</taxon>
        <taxon>Agaricomycotina</taxon>
        <taxon>Agaricomycetes</taxon>
        <taxon>Agaricomycetidae</taxon>
        <taxon>Agaricales</taxon>
        <taxon>Marasmiineae</taxon>
        <taxon>Mycenaceae</taxon>
        <taxon>Mycena</taxon>
    </lineage>
</organism>
<feature type="region of interest" description="Disordered" evidence="1">
    <location>
        <begin position="344"/>
        <end position="387"/>
    </location>
</feature>
<evidence type="ECO:0000313" key="2">
    <source>
        <dbReference type="EMBL" id="KAJ7028479.1"/>
    </source>
</evidence>
<reference evidence="2" key="1">
    <citation type="submission" date="2023-03" db="EMBL/GenBank/DDBJ databases">
        <title>Massive genome expansion in bonnet fungi (Mycena s.s.) driven by repeated elements and novel gene families across ecological guilds.</title>
        <authorList>
            <consortium name="Lawrence Berkeley National Laboratory"/>
            <person name="Harder C.B."/>
            <person name="Miyauchi S."/>
            <person name="Viragh M."/>
            <person name="Kuo A."/>
            <person name="Thoen E."/>
            <person name="Andreopoulos B."/>
            <person name="Lu D."/>
            <person name="Skrede I."/>
            <person name="Drula E."/>
            <person name="Henrissat B."/>
            <person name="Morin E."/>
            <person name="Kohler A."/>
            <person name="Barry K."/>
            <person name="LaButti K."/>
            <person name="Morin E."/>
            <person name="Salamov A."/>
            <person name="Lipzen A."/>
            <person name="Mereny Z."/>
            <person name="Hegedus B."/>
            <person name="Baldrian P."/>
            <person name="Stursova M."/>
            <person name="Weitz H."/>
            <person name="Taylor A."/>
            <person name="Grigoriev I.V."/>
            <person name="Nagy L.G."/>
            <person name="Martin F."/>
            <person name="Kauserud H."/>
        </authorList>
    </citation>
    <scope>NUCLEOTIDE SEQUENCE</scope>
    <source>
        <strain evidence="2">CBHHK200</strain>
    </source>
</reference>
<dbReference type="EMBL" id="JARJCM010000112">
    <property type="protein sequence ID" value="KAJ7028479.1"/>
    <property type="molecule type" value="Genomic_DNA"/>
</dbReference>
<proteinExistence type="predicted"/>
<protein>
    <submittedName>
        <fullName evidence="2">Uncharacterized protein</fullName>
    </submittedName>
</protein>
<keyword evidence="3" id="KW-1185">Reference proteome</keyword>
<gene>
    <name evidence="2" type="ORF">C8F04DRAFT_1291145</name>
</gene>